<feature type="region of interest" description="Disordered" evidence="1">
    <location>
        <begin position="220"/>
        <end position="246"/>
    </location>
</feature>
<dbReference type="EMBL" id="DF238821">
    <property type="protein sequence ID" value="GAC98794.1"/>
    <property type="molecule type" value="Genomic_DNA"/>
</dbReference>
<name>R9PBS0_PSEHS</name>
<feature type="compositionally biased region" description="Polar residues" evidence="1">
    <location>
        <begin position="220"/>
        <end position="234"/>
    </location>
</feature>
<evidence type="ECO:0000256" key="1">
    <source>
        <dbReference type="SAM" id="MobiDB-lite"/>
    </source>
</evidence>
<dbReference type="Pfam" id="PF04031">
    <property type="entry name" value="Las1"/>
    <property type="match status" value="1"/>
</dbReference>
<dbReference type="Proteomes" id="UP000014071">
    <property type="component" value="Unassembled WGS sequence"/>
</dbReference>
<dbReference type="eggNOG" id="KOG2425">
    <property type="taxonomic scope" value="Eukaryota"/>
</dbReference>
<dbReference type="GO" id="GO:0000470">
    <property type="term" value="P:maturation of LSU-rRNA"/>
    <property type="evidence" value="ECO:0007669"/>
    <property type="project" value="TreeGrafter"/>
</dbReference>
<dbReference type="OrthoDB" id="10263222at2759"/>
<dbReference type="GO" id="GO:0030687">
    <property type="term" value="C:preribosome, large subunit precursor"/>
    <property type="evidence" value="ECO:0007669"/>
    <property type="project" value="TreeGrafter"/>
</dbReference>
<evidence type="ECO:0000313" key="3">
    <source>
        <dbReference type="Proteomes" id="UP000014071"/>
    </source>
</evidence>
<dbReference type="HOGENOM" id="CLU_031483_0_0_1"/>
<proteinExistence type="predicted"/>
<evidence type="ECO:0008006" key="4">
    <source>
        <dbReference type="Google" id="ProtNLM"/>
    </source>
</evidence>
<keyword evidence="3" id="KW-1185">Reference proteome</keyword>
<evidence type="ECO:0000313" key="2">
    <source>
        <dbReference type="EMBL" id="GAC98794.1"/>
    </source>
</evidence>
<sequence>MKPPKRSPFLHSRQQDLLQVYRHLYPDSQGNISVEDRHDALSIVQLWINRSTCPYAVETTALLVQSVVLDEHMQQIAVATLKRDYASSSGPRYALEQIGGGAELGVRLNYSLALTRFVNSVVDSHQTGGFAQSIAAIAARIGLPLWFVEVRHAVTHEELPSISVCREAAGSALAWLHRQFWIPQLFEGPNALPIRSTSDGQDANAMDLDASFTAEASTSALGEGSLTPTANQAESQDDHTRRKERSKALQELRRTLKDYRDLSKKVTRDRSLVNASKNDFRRLYKQFSIFVSRIRTLEPDFGAQLIDNAKKDKDEEVDVRGAAVMDPDDVDECTKSALSDLVNQLIQPGGMIPLGTSKRVPATAVEDDIVLPAEVVSVWSPLLGHLRDTYGPIFGQLLTEELVDAFIREVDSGAGAETPRIQMISTAVEDAAEGTDPSSQSWKRSAYASPSYRKTADAWIRYLVTTVPPSSPVSTAASSSTSRPPTTLIADTEVAQMCLAFRTSSSVSILDFLCQRNDELKAKFEPLVAVLKVADFVSAAAMDEDSSDDDVDMVRERDEDVSGFEMQLEAMQKRLRDMDALPRSEASRTEVVEDAQTVELAQAETAVEEEGSAAVVEVDQGQMPMGWSMAGADWRPTPFGCLDGRIPNLVV</sequence>
<gene>
    <name evidence="2" type="ORF">PHSY_006389</name>
</gene>
<protein>
    <recommendedName>
        <fullName evidence="4">Las1-domain-containing protein</fullName>
    </recommendedName>
</protein>
<dbReference type="InterPro" id="IPR007174">
    <property type="entry name" value="Las1"/>
</dbReference>
<dbReference type="RefSeq" id="XP_012192381.1">
    <property type="nucleotide sequence ID" value="XM_012336991.1"/>
</dbReference>
<dbReference type="PANTHER" id="PTHR15002:SF0">
    <property type="entry name" value="RIBOSOMAL BIOGENESIS PROTEIN LAS1L"/>
    <property type="match status" value="1"/>
</dbReference>
<dbReference type="STRING" id="1305764.R9PBS0"/>
<feature type="compositionally biased region" description="Basic and acidic residues" evidence="1">
    <location>
        <begin position="236"/>
        <end position="246"/>
    </location>
</feature>
<organism evidence="2 3">
    <name type="scientific">Pseudozyma hubeiensis (strain SY62)</name>
    <name type="common">Yeast</name>
    <dbReference type="NCBI Taxonomy" id="1305764"/>
    <lineage>
        <taxon>Eukaryota</taxon>
        <taxon>Fungi</taxon>
        <taxon>Dikarya</taxon>
        <taxon>Basidiomycota</taxon>
        <taxon>Ustilaginomycotina</taxon>
        <taxon>Ustilaginomycetes</taxon>
        <taxon>Ustilaginales</taxon>
        <taxon>Ustilaginaceae</taxon>
        <taxon>Pseudozyma</taxon>
    </lineage>
</organism>
<dbReference type="GeneID" id="24111660"/>
<dbReference type="PANTHER" id="PTHR15002">
    <property type="entry name" value="RIBOSOMAL BIOGENESIS PROTEIN LAS1L"/>
    <property type="match status" value="1"/>
</dbReference>
<dbReference type="AlphaFoldDB" id="R9PBS0"/>
<reference evidence="3" key="1">
    <citation type="journal article" date="2013" name="Genome Announc.">
        <title>Draft genome sequence of the basidiomycetous yeast-like fungus Pseudozyma hubeiensis SY62, which produces an abundant amount of the biosurfactant mannosylerythritol lipids.</title>
        <authorList>
            <person name="Konishi M."/>
            <person name="Hatada Y."/>
            <person name="Horiuchi J."/>
        </authorList>
    </citation>
    <scope>NUCLEOTIDE SEQUENCE [LARGE SCALE GENOMIC DNA]</scope>
    <source>
        <strain evidence="3">SY62</strain>
    </source>
</reference>
<dbReference type="GO" id="GO:0004519">
    <property type="term" value="F:endonuclease activity"/>
    <property type="evidence" value="ECO:0007669"/>
    <property type="project" value="InterPro"/>
</dbReference>
<accession>R9PBS0</accession>
<dbReference type="GO" id="GO:0000460">
    <property type="term" value="P:maturation of 5.8S rRNA"/>
    <property type="evidence" value="ECO:0007669"/>
    <property type="project" value="TreeGrafter"/>
</dbReference>
<dbReference type="GO" id="GO:0090730">
    <property type="term" value="C:Las1 complex"/>
    <property type="evidence" value="ECO:0007669"/>
    <property type="project" value="InterPro"/>
</dbReference>